<proteinExistence type="predicted"/>
<dbReference type="EMBL" id="OX596110">
    <property type="protein sequence ID" value="CAN0342016.1"/>
    <property type="molecule type" value="Genomic_DNA"/>
</dbReference>
<name>A0AC59ZBM6_RANTA</name>
<accession>A0AC59ZBM6</accession>
<reference evidence="1" key="1">
    <citation type="submission" date="2023-05" db="EMBL/GenBank/DDBJ databases">
        <authorList>
            <consortium name="ELIXIR-Norway"/>
        </authorList>
    </citation>
    <scope>NUCLEOTIDE SEQUENCE</scope>
</reference>
<organism evidence="1 2">
    <name type="scientific">Rangifer tarandus platyrhynchus</name>
    <name type="common">Svalbard reindeer</name>
    <dbReference type="NCBI Taxonomy" id="3082113"/>
    <lineage>
        <taxon>Eukaryota</taxon>
        <taxon>Metazoa</taxon>
        <taxon>Chordata</taxon>
        <taxon>Craniata</taxon>
        <taxon>Vertebrata</taxon>
        <taxon>Euteleostomi</taxon>
        <taxon>Mammalia</taxon>
        <taxon>Eutheria</taxon>
        <taxon>Laurasiatheria</taxon>
        <taxon>Artiodactyla</taxon>
        <taxon>Ruminantia</taxon>
        <taxon>Pecora</taxon>
        <taxon>Cervidae</taxon>
        <taxon>Odocoileinae</taxon>
        <taxon>Rangifer</taxon>
    </lineage>
</organism>
<evidence type="ECO:0000313" key="1">
    <source>
        <dbReference type="EMBL" id="CAN0342016.1"/>
    </source>
</evidence>
<gene>
    <name evidence="1" type="ORF">MRATA1EN22A_LOCUS16053</name>
</gene>
<evidence type="ECO:0000313" key="2">
    <source>
        <dbReference type="Proteomes" id="UP001162501"/>
    </source>
</evidence>
<reference evidence="1" key="2">
    <citation type="submission" date="2025-03" db="EMBL/GenBank/DDBJ databases">
        <authorList>
            <consortium name="ELIXIR-Norway"/>
            <consortium name="Elixir Norway"/>
        </authorList>
    </citation>
    <scope>NUCLEOTIDE SEQUENCE</scope>
</reference>
<protein>
    <submittedName>
        <fullName evidence="1">Uncharacterized protein</fullName>
    </submittedName>
</protein>
<dbReference type="Proteomes" id="UP001162501">
    <property type="component" value="Chromosome 26"/>
</dbReference>
<sequence length="233" mass="23964">MLLPFPAPSERRGVGEAGPGCCTKQPPEPRADGPRGGGAKGLPGDGGQAGLGPAAGARGEGSRREGAPSLRPLAPGSLADPAQRPDPGRPPALRRATAALAQAARPSGEVGEGRQRSWPARGGVTEARCVFERGRVGGRARAEEDPWPARRREQRAELEPWKKADGERGRWAGGRAGRLTRGGAGSSVGVAGRGRFEADASARARAGKVSALEGSDACAFTCTPESGKERREA</sequence>